<dbReference type="EMBL" id="MN740545">
    <property type="protein sequence ID" value="QHS77328.1"/>
    <property type="molecule type" value="Genomic_DNA"/>
</dbReference>
<keyword evidence="1" id="KW-0472">Membrane</keyword>
<keyword evidence="1" id="KW-0812">Transmembrane</keyword>
<evidence type="ECO:0000256" key="1">
    <source>
        <dbReference type="SAM" id="Phobius"/>
    </source>
</evidence>
<evidence type="ECO:0000313" key="2">
    <source>
        <dbReference type="EMBL" id="QHS77328.1"/>
    </source>
</evidence>
<accession>A0A6C0AC95</accession>
<protein>
    <submittedName>
        <fullName evidence="2">Uncharacterized protein</fullName>
    </submittedName>
</protein>
<proteinExistence type="predicted"/>
<dbReference type="AlphaFoldDB" id="A0A6C0AC95"/>
<feature type="transmembrane region" description="Helical" evidence="1">
    <location>
        <begin position="33"/>
        <end position="55"/>
    </location>
</feature>
<name>A0A6C0AC95_9ZZZZ</name>
<feature type="transmembrane region" description="Helical" evidence="1">
    <location>
        <begin position="7"/>
        <end position="27"/>
    </location>
</feature>
<keyword evidence="1" id="KW-1133">Transmembrane helix</keyword>
<sequence>MEIFILFTMYLIVMIAALLYLVCVGIYDIKSGFYLSCLMVIFSIVPLMFMILQYITDYNRTGKLEILGTTILDKVK</sequence>
<organism evidence="2">
    <name type="scientific">viral metagenome</name>
    <dbReference type="NCBI Taxonomy" id="1070528"/>
    <lineage>
        <taxon>unclassified sequences</taxon>
        <taxon>metagenomes</taxon>
        <taxon>organismal metagenomes</taxon>
    </lineage>
</organism>
<reference evidence="2" key="1">
    <citation type="journal article" date="2020" name="Nature">
        <title>Giant virus diversity and host interactions through global metagenomics.</title>
        <authorList>
            <person name="Schulz F."/>
            <person name="Roux S."/>
            <person name="Paez-Espino D."/>
            <person name="Jungbluth S."/>
            <person name="Walsh D.A."/>
            <person name="Denef V.J."/>
            <person name="McMahon K.D."/>
            <person name="Konstantinidis K.T."/>
            <person name="Eloe-Fadrosh E.A."/>
            <person name="Kyrpides N.C."/>
            <person name="Woyke T."/>
        </authorList>
    </citation>
    <scope>NUCLEOTIDE SEQUENCE</scope>
    <source>
        <strain evidence="2">GVMAG-S-1004661-13</strain>
    </source>
</reference>